<feature type="transmembrane region" description="Helical" evidence="7">
    <location>
        <begin position="129"/>
        <end position="150"/>
    </location>
</feature>
<sequence>VSMLTLTAMAAFRCKAIVNPFKAKFSNKTVYLTIVSLWVIAFVCVIPLYIVLKVVDGQCLELWPSQSLNKAYTLALFVIEYVILMFVIIFSYTRIVFYLRRNKIPRTCLNESGRVSQKRRKDDQEVSKSLVVIVILYTILTLPHHLGWIFSEIFGLKDVAKVIFQFSGTLLLAHSCCNPFVYGSFARRFRRGYLRCLTRILC</sequence>
<evidence type="ECO:0000256" key="5">
    <source>
        <dbReference type="ARBA" id="ARBA00023136"/>
    </source>
</evidence>
<keyword evidence="5 7" id="KW-0472">Membrane</keyword>
<evidence type="ECO:0000256" key="3">
    <source>
        <dbReference type="ARBA" id="ARBA00022692"/>
    </source>
</evidence>
<feature type="non-terminal residue" evidence="9">
    <location>
        <position position="202"/>
    </location>
</feature>
<reference evidence="9 10" key="1">
    <citation type="journal article" date="2007" name="Science">
        <title>Sea anemone genome reveals ancestral eumetazoan gene repertoire and genomic organization.</title>
        <authorList>
            <person name="Putnam N.H."/>
            <person name="Srivastava M."/>
            <person name="Hellsten U."/>
            <person name="Dirks B."/>
            <person name="Chapman J."/>
            <person name="Salamov A."/>
            <person name="Terry A."/>
            <person name="Shapiro H."/>
            <person name="Lindquist E."/>
            <person name="Kapitonov V.V."/>
            <person name="Jurka J."/>
            <person name="Genikhovich G."/>
            <person name="Grigoriev I.V."/>
            <person name="Lucas S.M."/>
            <person name="Steele R.E."/>
            <person name="Finnerty J.R."/>
            <person name="Technau U."/>
            <person name="Martindale M.Q."/>
            <person name="Rokhsar D.S."/>
        </authorList>
    </citation>
    <scope>NUCLEOTIDE SEQUENCE [LARGE SCALE GENOMIC DNA]</scope>
    <source>
        <strain evidence="10">CH2 X CH6</strain>
    </source>
</reference>
<feature type="domain" description="G-protein coupled receptors family 1 profile" evidence="8">
    <location>
        <begin position="1"/>
        <end position="182"/>
    </location>
</feature>
<dbReference type="HOGENOM" id="CLU_009579_6_0_1"/>
<accession>A7S5Z6</accession>
<dbReference type="GO" id="GO:0007186">
    <property type="term" value="P:G protein-coupled receptor signaling pathway"/>
    <property type="evidence" value="ECO:0000318"/>
    <property type="project" value="GO_Central"/>
</dbReference>
<keyword evidence="4 7" id="KW-1133">Transmembrane helix</keyword>
<dbReference type="Proteomes" id="UP000001593">
    <property type="component" value="Unassembled WGS sequence"/>
</dbReference>
<name>A7S5Z6_NEMVE</name>
<keyword evidence="10" id="KW-1185">Reference proteome</keyword>
<dbReference type="GO" id="GO:0004930">
    <property type="term" value="F:G protein-coupled receptor activity"/>
    <property type="evidence" value="ECO:0000318"/>
    <property type="project" value="GO_Central"/>
</dbReference>
<evidence type="ECO:0000256" key="1">
    <source>
        <dbReference type="ARBA" id="ARBA00004651"/>
    </source>
</evidence>
<evidence type="ECO:0000256" key="7">
    <source>
        <dbReference type="SAM" id="Phobius"/>
    </source>
</evidence>
<comment type="subcellular location">
    <subcellularLocation>
        <location evidence="1">Cell membrane</location>
        <topology evidence="1">Multi-pass membrane protein</topology>
    </subcellularLocation>
</comment>
<dbReference type="PRINTS" id="PR00237">
    <property type="entry name" value="GPCRRHODOPSN"/>
</dbReference>
<gene>
    <name evidence="9" type="ORF">NEMVEDRAFT_v1g54070</name>
</gene>
<keyword evidence="3 7" id="KW-0812">Transmembrane</keyword>
<evidence type="ECO:0000256" key="2">
    <source>
        <dbReference type="ARBA" id="ARBA00022475"/>
    </source>
</evidence>
<dbReference type="SUPFAM" id="SSF81321">
    <property type="entry name" value="Family A G protein-coupled receptor-like"/>
    <property type="match status" value="1"/>
</dbReference>
<organism evidence="9 10">
    <name type="scientific">Nematostella vectensis</name>
    <name type="common">Starlet sea anemone</name>
    <dbReference type="NCBI Taxonomy" id="45351"/>
    <lineage>
        <taxon>Eukaryota</taxon>
        <taxon>Metazoa</taxon>
        <taxon>Cnidaria</taxon>
        <taxon>Anthozoa</taxon>
        <taxon>Hexacorallia</taxon>
        <taxon>Actiniaria</taxon>
        <taxon>Edwardsiidae</taxon>
        <taxon>Nematostella</taxon>
    </lineage>
</organism>
<feature type="transmembrane region" description="Helical" evidence="7">
    <location>
        <begin position="72"/>
        <end position="97"/>
    </location>
</feature>
<dbReference type="PROSITE" id="PS50262">
    <property type="entry name" value="G_PROTEIN_RECEP_F1_2"/>
    <property type="match status" value="1"/>
</dbReference>
<dbReference type="InterPro" id="IPR000276">
    <property type="entry name" value="GPCR_Rhodpsn"/>
</dbReference>
<keyword evidence="6" id="KW-0675">Receptor</keyword>
<dbReference type="FunFam" id="1.20.1070.10:FF:000775">
    <property type="entry name" value="Predicted protein"/>
    <property type="match status" value="1"/>
</dbReference>
<dbReference type="GO" id="GO:0032870">
    <property type="term" value="P:cellular response to hormone stimulus"/>
    <property type="evidence" value="ECO:0000318"/>
    <property type="project" value="GO_Central"/>
</dbReference>
<feature type="non-terminal residue" evidence="9">
    <location>
        <position position="1"/>
    </location>
</feature>
<dbReference type="Gene3D" id="1.20.1070.10">
    <property type="entry name" value="Rhodopsin 7-helix transmembrane proteins"/>
    <property type="match status" value="1"/>
</dbReference>
<keyword evidence="2" id="KW-1003">Cell membrane</keyword>
<dbReference type="eggNOG" id="KOG3656">
    <property type="taxonomic scope" value="Eukaryota"/>
</dbReference>
<feature type="transmembrane region" description="Helical" evidence="7">
    <location>
        <begin position="30"/>
        <end position="52"/>
    </location>
</feature>
<evidence type="ECO:0000256" key="6">
    <source>
        <dbReference type="ARBA" id="ARBA00023170"/>
    </source>
</evidence>
<dbReference type="GO" id="GO:0005886">
    <property type="term" value="C:plasma membrane"/>
    <property type="evidence" value="ECO:0000318"/>
    <property type="project" value="GO_Central"/>
</dbReference>
<dbReference type="STRING" id="45351.A7S5Z6"/>
<evidence type="ECO:0000313" key="10">
    <source>
        <dbReference type="Proteomes" id="UP000001593"/>
    </source>
</evidence>
<dbReference type="PANTHER" id="PTHR24241:SF76">
    <property type="entry name" value="NEUROPEPTIDE SIFAMIDE RECEPTOR"/>
    <property type="match status" value="1"/>
</dbReference>
<protein>
    <recommendedName>
        <fullName evidence="8">G-protein coupled receptors family 1 profile domain-containing protein</fullName>
    </recommendedName>
</protein>
<evidence type="ECO:0000313" key="9">
    <source>
        <dbReference type="EMBL" id="EDO40848.1"/>
    </source>
</evidence>
<evidence type="ECO:0000256" key="4">
    <source>
        <dbReference type="ARBA" id="ARBA00022989"/>
    </source>
</evidence>
<dbReference type="InterPro" id="IPR017452">
    <property type="entry name" value="GPCR_Rhodpsn_7TM"/>
</dbReference>
<dbReference type="PANTHER" id="PTHR24241">
    <property type="entry name" value="NEUROPEPTIDE RECEPTOR-RELATED G-PROTEIN COUPLED RECEPTOR"/>
    <property type="match status" value="1"/>
</dbReference>
<evidence type="ECO:0000259" key="8">
    <source>
        <dbReference type="PROSITE" id="PS50262"/>
    </source>
</evidence>
<dbReference type="Pfam" id="PF00001">
    <property type="entry name" value="7tm_1"/>
    <property type="match status" value="1"/>
</dbReference>
<proteinExistence type="predicted"/>
<dbReference type="PhylomeDB" id="A7S5Z6"/>
<dbReference type="EMBL" id="DS469585">
    <property type="protein sequence ID" value="EDO40848.1"/>
    <property type="molecule type" value="Genomic_DNA"/>
</dbReference>
<dbReference type="AlphaFoldDB" id="A7S5Z6"/>
<dbReference type="InParanoid" id="A7S5Z6"/>
<feature type="transmembrane region" description="Helical" evidence="7">
    <location>
        <begin position="162"/>
        <end position="185"/>
    </location>
</feature>